<evidence type="ECO:0000256" key="6">
    <source>
        <dbReference type="ARBA" id="ARBA00023235"/>
    </source>
</evidence>
<keyword evidence="4" id="KW-0479">Metal-binding</keyword>
<reference evidence="9" key="1">
    <citation type="submission" date="2020-02" db="EMBL/GenBank/DDBJ databases">
        <authorList>
            <person name="Meier V. D."/>
        </authorList>
    </citation>
    <scope>NUCLEOTIDE SEQUENCE</scope>
    <source>
        <strain evidence="9">AVDCRST_MAG65</strain>
    </source>
</reference>
<dbReference type="GO" id="GO:0009045">
    <property type="term" value="F:xylose isomerase activity"/>
    <property type="evidence" value="ECO:0007669"/>
    <property type="project" value="InterPro"/>
</dbReference>
<dbReference type="PROSITE" id="PS51415">
    <property type="entry name" value="XYLOSE_ISOMERASE"/>
    <property type="match status" value="1"/>
</dbReference>
<evidence type="ECO:0000313" key="9">
    <source>
        <dbReference type="EMBL" id="CAA9487427.1"/>
    </source>
</evidence>
<keyword evidence="5" id="KW-0464">Manganese</keyword>
<dbReference type="PANTHER" id="PTHR30268:SF0">
    <property type="entry name" value="L-RHAMNOSE ISOMERASE"/>
    <property type="match status" value="1"/>
</dbReference>
<accession>A0A6J4S1J3</accession>
<dbReference type="InterPro" id="IPR013022">
    <property type="entry name" value="Xyl_isomerase-like_TIM-brl"/>
</dbReference>
<keyword evidence="6" id="KW-0413">Isomerase</keyword>
<evidence type="ECO:0000256" key="3">
    <source>
        <dbReference type="ARBA" id="ARBA00022490"/>
    </source>
</evidence>
<evidence type="ECO:0000256" key="2">
    <source>
        <dbReference type="ARBA" id="ARBA00018232"/>
    </source>
</evidence>
<protein>
    <recommendedName>
        <fullName evidence="2">Xylose isomerase</fullName>
    </recommendedName>
</protein>
<dbReference type="InterPro" id="IPR001998">
    <property type="entry name" value="Xylose_isomerase"/>
</dbReference>
<dbReference type="GO" id="GO:0019301">
    <property type="term" value="P:rhamnose catabolic process"/>
    <property type="evidence" value="ECO:0007669"/>
    <property type="project" value="TreeGrafter"/>
</dbReference>
<organism evidence="9">
    <name type="scientific">uncultured Solirubrobacteraceae bacterium</name>
    <dbReference type="NCBI Taxonomy" id="1162706"/>
    <lineage>
        <taxon>Bacteria</taxon>
        <taxon>Bacillati</taxon>
        <taxon>Actinomycetota</taxon>
        <taxon>Thermoleophilia</taxon>
        <taxon>Solirubrobacterales</taxon>
        <taxon>Solirubrobacteraceae</taxon>
        <taxon>environmental samples</taxon>
    </lineage>
</organism>
<sequence length="333" mass="36981">MRFGAGLWLFGQFVDRYAADAYGPEVSTIEAIERAGAVGDLEVLDINFPFSDPDMTVEEVRAALDAAGLSTWCVTPHIYTREFTAGAFTNPDAAVRRRALDICEQAVDVARGLGADTVKLWPGQDGFDYPFQSDYRELWRLELDGVRAVADMDPGVRVAIEYKSKEPRTHMSFSTAARTLVGLQTLGRDDVGIVVDLGHSLFAKETPADVLSLIDEHGKLFTIEVNDNWREWDDDLTVGSVHLIETLEFFQEVRKIGWDKPILLDQFPFREDPVEAARTSIQTIRQIDGALDRLDADALREAQRNQDALGAQRLVLDLLLGGAVPAGTRESVR</sequence>
<evidence type="ECO:0000256" key="5">
    <source>
        <dbReference type="ARBA" id="ARBA00023211"/>
    </source>
</evidence>
<dbReference type="InterPro" id="IPR050337">
    <property type="entry name" value="L-rhamnose_isomerase"/>
</dbReference>
<evidence type="ECO:0000256" key="1">
    <source>
        <dbReference type="ARBA" id="ARBA00004496"/>
    </source>
</evidence>
<gene>
    <name evidence="9" type="ORF">AVDCRST_MAG65-1816</name>
</gene>
<dbReference type="EMBL" id="CADCVL010000330">
    <property type="protein sequence ID" value="CAA9487427.1"/>
    <property type="molecule type" value="Genomic_DNA"/>
</dbReference>
<dbReference type="Gene3D" id="3.20.20.150">
    <property type="entry name" value="Divalent-metal-dependent TIM barrel enzymes"/>
    <property type="match status" value="1"/>
</dbReference>
<dbReference type="GO" id="GO:0046872">
    <property type="term" value="F:metal ion binding"/>
    <property type="evidence" value="ECO:0007669"/>
    <property type="project" value="UniProtKB-KW"/>
</dbReference>
<proteinExistence type="predicted"/>
<dbReference type="GO" id="GO:0008740">
    <property type="term" value="F:L-rhamnose isomerase activity"/>
    <property type="evidence" value="ECO:0007669"/>
    <property type="project" value="TreeGrafter"/>
</dbReference>
<dbReference type="SUPFAM" id="SSF51658">
    <property type="entry name" value="Xylose isomerase-like"/>
    <property type="match status" value="1"/>
</dbReference>
<dbReference type="Pfam" id="PF01261">
    <property type="entry name" value="AP_endonuc_2"/>
    <property type="match status" value="1"/>
</dbReference>
<dbReference type="AlphaFoldDB" id="A0A6J4S1J3"/>
<comment type="subcellular location">
    <subcellularLocation>
        <location evidence="1">Cytoplasm</location>
    </subcellularLocation>
</comment>
<dbReference type="GO" id="GO:0019324">
    <property type="term" value="P:L-lyxose metabolic process"/>
    <property type="evidence" value="ECO:0007669"/>
    <property type="project" value="TreeGrafter"/>
</dbReference>
<dbReference type="PANTHER" id="PTHR30268">
    <property type="entry name" value="L-RHAMNOSE ISOMERASE"/>
    <property type="match status" value="1"/>
</dbReference>
<name>A0A6J4S1J3_9ACTN</name>
<feature type="domain" description="Xylose isomerase-like TIM barrel" evidence="8">
    <location>
        <begin position="48"/>
        <end position="286"/>
    </location>
</feature>
<dbReference type="InterPro" id="IPR036237">
    <property type="entry name" value="Xyl_isomerase-like_sf"/>
</dbReference>
<evidence type="ECO:0000256" key="7">
    <source>
        <dbReference type="ARBA" id="ARBA00023277"/>
    </source>
</evidence>
<evidence type="ECO:0000256" key="4">
    <source>
        <dbReference type="ARBA" id="ARBA00022723"/>
    </source>
</evidence>
<keyword evidence="7" id="KW-0119">Carbohydrate metabolism</keyword>
<evidence type="ECO:0000259" key="8">
    <source>
        <dbReference type="Pfam" id="PF01261"/>
    </source>
</evidence>
<keyword evidence="3" id="KW-0963">Cytoplasm</keyword>